<dbReference type="NCBIfam" id="TIGR00419">
    <property type="entry name" value="tim"/>
    <property type="match status" value="1"/>
</dbReference>
<feature type="binding site" evidence="12">
    <location>
        <position position="178"/>
    </location>
    <ligand>
        <name>substrate</name>
    </ligand>
</feature>
<comment type="catalytic activity">
    <reaction evidence="1 12 13">
        <text>D-glyceraldehyde 3-phosphate = dihydroxyacetone phosphate</text>
        <dbReference type="Rhea" id="RHEA:18585"/>
        <dbReference type="ChEBI" id="CHEBI:57642"/>
        <dbReference type="ChEBI" id="CHEBI:59776"/>
        <dbReference type="EC" id="5.3.1.1"/>
    </reaction>
</comment>
<dbReference type="UniPathway" id="UPA00109">
    <property type="reaction ID" value="UER00189"/>
</dbReference>
<dbReference type="PROSITE" id="PS00171">
    <property type="entry name" value="TIM_1"/>
    <property type="match status" value="1"/>
</dbReference>
<evidence type="ECO:0000256" key="13">
    <source>
        <dbReference type="RuleBase" id="RU363013"/>
    </source>
</evidence>
<evidence type="ECO:0000256" key="3">
    <source>
        <dbReference type="ARBA" id="ARBA00007422"/>
    </source>
</evidence>
<dbReference type="GO" id="GO:0046166">
    <property type="term" value="P:glyceraldehyde-3-phosphate biosynthetic process"/>
    <property type="evidence" value="ECO:0007669"/>
    <property type="project" value="TreeGrafter"/>
</dbReference>
<evidence type="ECO:0000256" key="2">
    <source>
        <dbReference type="ARBA" id="ARBA00004742"/>
    </source>
</evidence>
<feature type="binding site" evidence="12">
    <location>
        <position position="218"/>
    </location>
    <ligand>
        <name>substrate</name>
    </ligand>
</feature>
<evidence type="ECO:0000256" key="6">
    <source>
        <dbReference type="ARBA" id="ARBA00019397"/>
    </source>
</evidence>
<gene>
    <name evidence="12" type="primary">tpiA</name>
    <name evidence="14" type="ORF">FHE74_05585</name>
</gene>
<dbReference type="InterPro" id="IPR035990">
    <property type="entry name" value="TIM_sf"/>
</dbReference>
<dbReference type="OrthoDB" id="9809429at2"/>
<evidence type="ECO:0000256" key="4">
    <source>
        <dbReference type="ARBA" id="ARBA00011738"/>
    </source>
</evidence>
<dbReference type="Pfam" id="PF00121">
    <property type="entry name" value="TIM"/>
    <property type="match status" value="1"/>
</dbReference>
<comment type="pathway">
    <text evidence="2 12 13">Carbohydrate biosynthesis; gluconeogenesis.</text>
</comment>
<dbReference type="InterPro" id="IPR022896">
    <property type="entry name" value="TrioseP_Isoase_bac/euk"/>
</dbReference>
<dbReference type="Gene3D" id="3.20.20.70">
    <property type="entry name" value="Aldolase class I"/>
    <property type="match status" value="1"/>
</dbReference>
<comment type="function">
    <text evidence="11 12">Involved in the gluconeogenesis. Catalyzes stereospecifically the conversion of dihydroxyacetone phosphate (DHAP) to D-glyceraldehyde-3-phosphate (G3P).</text>
</comment>
<dbReference type="GO" id="GO:0006094">
    <property type="term" value="P:gluconeogenesis"/>
    <property type="evidence" value="ECO:0007669"/>
    <property type="project" value="UniProtKB-UniRule"/>
</dbReference>
<dbReference type="InterPro" id="IPR020861">
    <property type="entry name" value="Triosephosphate_isomerase_AS"/>
</dbReference>
<dbReference type="PANTHER" id="PTHR21139:SF42">
    <property type="entry name" value="TRIOSEPHOSPHATE ISOMERASE"/>
    <property type="match status" value="1"/>
</dbReference>
<feature type="binding site" evidence="12">
    <location>
        <begin position="239"/>
        <end position="240"/>
    </location>
    <ligand>
        <name>substrate</name>
    </ligand>
</feature>
<keyword evidence="7 12" id="KW-0312">Gluconeogenesis</keyword>
<comment type="subcellular location">
    <subcellularLocation>
        <location evidence="12 13">Cytoplasm</location>
    </subcellularLocation>
</comment>
<feature type="active site" description="Electrophile" evidence="12">
    <location>
        <position position="100"/>
    </location>
</feature>
<evidence type="ECO:0000256" key="7">
    <source>
        <dbReference type="ARBA" id="ARBA00022432"/>
    </source>
</evidence>
<dbReference type="PANTHER" id="PTHR21139">
    <property type="entry name" value="TRIOSEPHOSPHATE ISOMERASE"/>
    <property type="match status" value="1"/>
</dbReference>
<evidence type="ECO:0000256" key="8">
    <source>
        <dbReference type="ARBA" id="ARBA00022490"/>
    </source>
</evidence>
<dbReference type="InterPro" id="IPR013785">
    <property type="entry name" value="Aldolase_TIM"/>
</dbReference>
<comment type="subunit">
    <text evidence="4 12 13">Homodimer.</text>
</comment>
<dbReference type="GO" id="GO:0019563">
    <property type="term" value="P:glycerol catabolic process"/>
    <property type="evidence" value="ECO:0007669"/>
    <property type="project" value="TreeGrafter"/>
</dbReference>
<dbReference type="UniPathway" id="UPA00138"/>
<dbReference type="EC" id="5.3.1.1" evidence="5 12"/>
<evidence type="ECO:0000256" key="11">
    <source>
        <dbReference type="ARBA" id="ARBA00055680"/>
    </source>
</evidence>
<protein>
    <recommendedName>
        <fullName evidence="6 12">Triosephosphate isomerase</fullName>
        <shortName evidence="12">TIM</shortName>
        <shortName evidence="12">TPI</shortName>
        <ecNumber evidence="5 12">5.3.1.1</ecNumber>
    </recommendedName>
    <alternativeName>
        <fullName evidence="12">Triose-phosphate isomerase</fullName>
    </alternativeName>
</protein>
<keyword evidence="10 12" id="KW-0413">Isomerase</keyword>
<evidence type="ECO:0000256" key="5">
    <source>
        <dbReference type="ARBA" id="ARBA00011940"/>
    </source>
</evidence>
<dbReference type="GO" id="GO:0005829">
    <property type="term" value="C:cytosol"/>
    <property type="evidence" value="ECO:0007669"/>
    <property type="project" value="TreeGrafter"/>
</dbReference>
<dbReference type="HAMAP" id="MF_00147_B">
    <property type="entry name" value="TIM_B"/>
    <property type="match status" value="1"/>
</dbReference>
<evidence type="ECO:0000313" key="15">
    <source>
        <dbReference type="Proteomes" id="UP000312032"/>
    </source>
</evidence>
<sequence>MARTPLIAGNWKMNLDHMEAISTVQRLAFALPKEYYEKVDVAVTVPFTDLRSVQTVVEAEKYLFTFGAQDVSEHEKGAYTGDISAQMLKRLGCTYVVVGHSERREYHHETNEIVAAKAKAALGQEITPIVCVGEPLEEREAGNHVAFVTEQTRESLAGLTPEQLSNTVIAYEPVWAIGTGKTATAADAQEVCAAIRALIKDLAGEEVAAGIRILYGGSVKTDSVGELVSQPDVDGGLVGGASLDGEEFAKLAAAAAQAVTA</sequence>
<dbReference type="GO" id="GO:0006096">
    <property type="term" value="P:glycolytic process"/>
    <property type="evidence" value="ECO:0007669"/>
    <property type="project" value="UniProtKB-UniRule"/>
</dbReference>
<dbReference type="InterPro" id="IPR000652">
    <property type="entry name" value="Triosephosphate_isomerase"/>
</dbReference>
<dbReference type="AlphaFoldDB" id="A0A5C4U4I4"/>
<feature type="binding site" evidence="12">
    <location>
        <begin position="10"/>
        <end position="12"/>
    </location>
    <ligand>
        <name>substrate</name>
    </ligand>
</feature>
<evidence type="ECO:0000256" key="12">
    <source>
        <dbReference type="HAMAP-Rule" id="MF_00147"/>
    </source>
</evidence>
<accession>A0A5C4U4I4</accession>
<feature type="active site" description="Proton acceptor" evidence="12">
    <location>
        <position position="172"/>
    </location>
</feature>
<organism evidence="14 15">
    <name type="scientific">Corynebacterium tapiri</name>
    <dbReference type="NCBI Taxonomy" id="1448266"/>
    <lineage>
        <taxon>Bacteria</taxon>
        <taxon>Bacillati</taxon>
        <taxon>Actinomycetota</taxon>
        <taxon>Actinomycetes</taxon>
        <taxon>Mycobacteriales</taxon>
        <taxon>Corynebacteriaceae</taxon>
        <taxon>Corynebacterium</taxon>
    </lineage>
</organism>
<keyword evidence="9 12" id="KW-0324">Glycolysis</keyword>
<comment type="similarity">
    <text evidence="3 12 13">Belongs to the triosephosphate isomerase family.</text>
</comment>
<dbReference type="Proteomes" id="UP000312032">
    <property type="component" value="Unassembled WGS sequence"/>
</dbReference>
<dbReference type="EMBL" id="VDHJ01000007">
    <property type="protein sequence ID" value="TNL97565.1"/>
    <property type="molecule type" value="Genomic_DNA"/>
</dbReference>
<dbReference type="SUPFAM" id="SSF51351">
    <property type="entry name" value="Triosephosphate isomerase (TIM)"/>
    <property type="match status" value="1"/>
</dbReference>
<dbReference type="CDD" id="cd00311">
    <property type="entry name" value="TIM"/>
    <property type="match status" value="1"/>
</dbReference>
<proteinExistence type="inferred from homology"/>
<comment type="pathway">
    <text evidence="12 13">Carbohydrate degradation; glycolysis; D-glyceraldehyde 3-phosphate from glycerone phosphate: step 1/1.</text>
</comment>
<dbReference type="GO" id="GO:0004807">
    <property type="term" value="F:triose-phosphate isomerase activity"/>
    <property type="evidence" value="ECO:0007669"/>
    <property type="project" value="UniProtKB-UniRule"/>
</dbReference>
<name>A0A5C4U4I4_9CORY</name>
<dbReference type="RefSeq" id="WP_139465528.1">
    <property type="nucleotide sequence ID" value="NZ_VDHJ01000007.1"/>
</dbReference>
<reference evidence="14 15" key="1">
    <citation type="submission" date="2019-06" db="EMBL/GenBank/DDBJ databases">
        <authorList>
            <person name="Li J."/>
        </authorList>
    </citation>
    <scope>NUCLEOTIDE SEQUENCE [LARGE SCALE GENOMIC DNA]</scope>
    <source>
        <strain evidence="14 15">LMG 28165</strain>
    </source>
</reference>
<evidence type="ECO:0000313" key="14">
    <source>
        <dbReference type="EMBL" id="TNL97565.1"/>
    </source>
</evidence>
<evidence type="ECO:0000256" key="1">
    <source>
        <dbReference type="ARBA" id="ARBA00000474"/>
    </source>
</evidence>
<keyword evidence="8 12" id="KW-0963">Cytoplasm</keyword>
<dbReference type="PROSITE" id="PS51440">
    <property type="entry name" value="TIM_2"/>
    <property type="match status" value="1"/>
</dbReference>
<keyword evidence="15" id="KW-1185">Reference proteome</keyword>
<dbReference type="FunFam" id="3.20.20.70:FF:000020">
    <property type="entry name" value="Triosephosphate isomerase"/>
    <property type="match status" value="1"/>
</dbReference>
<evidence type="ECO:0000256" key="10">
    <source>
        <dbReference type="ARBA" id="ARBA00023235"/>
    </source>
</evidence>
<comment type="caution">
    <text evidence="14">The sequence shown here is derived from an EMBL/GenBank/DDBJ whole genome shotgun (WGS) entry which is preliminary data.</text>
</comment>
<evidence type="ECO:0000256" key="9">
    <source>
        <dbReference type="ARBA" id="ARBA00023152"/>
    </source>
</evidence>